<dbReference type="EMBL" id="PP750868">
    <property type="protein sequence ID" value="XBM95182.1"/>
    <property type="molecule type" value="Genomic_DNA"/>
</dbReference>
<proteinExistence type="predicted"/>
<reference evidence="2" key="1">
    <citation type="submission" date="2024-05" db="EMBL/GenBank/DDBJ databases">
        <title>Isolation and characterization of the new Streptomyces phages Kamino, Geonosis, Abafar and Scarif infecting a broad range of host species.</title>
        <authorList>
            <person name="Rackow B."/>
            <person name="Rolland C."/>
            <person name="Mohnen I."/>
            <person name="Wittmann J."/>
            <person name="Muesken M."/>
            <person name="Overmann J."/>
            <person name="Frunzke J."/>
        </authorList>
    </citation>
    <scope>NUCLEOTIDE SEQUENCE</scope>
</reference>
<evidence type="ECO:0000256" key="1">
    <source>
        <dbReference type="SAM" id="Phobius"/>
    </source>
</evidence>
<feature type="transmembrane region" description="Helical" evidence="1">
    <location>
        <begin position="12"/>
        <end position="34"/>
    </location>
</feature>
<keyword evidence="1" id="KW-0472">Membrane</keyword>
<name>A0AAU7GWW3_9CAUD</name>
<protein>
    <submittedName>
        <fullName evidence="2">Uncharacterized protein</fullName>
    </submittedName>
</protein>
<organism evidence="2">
    <name type="scientific">Streptomyces phage Scarif</name>
    <dbReference type="NCBI Taxonomy" id="3158858"/>
    <lineage>
        <taxon>Viruses</taxon>
        <taxon>Duplodnaviria</taxon>
        <taxon>Heunggongvirae</taxon>
        <taxon>Uroviricota</taxon>
        <taxon>Caudoviricetes</taxon>
    </lineage>
</organism>
<keyword evidence="1" id="KW-0812">Transmembrane</keyword>
<gene>
    <name evidence="2" type="ORF">Scarif_00073</name>
</gene>
<sequence length="68" mass="7928">MEPTPVEYIAAHGILLTVFIILLFFAVLGIFATVEEIRFRIGRRRYRRASQMAWGTKWEKTSRGGSRR</sequence>
<accession>A0AAU7GWW3</accession>
<evidence type="ECO:0000313" key="2">
    <source>
        <dbReference type="EMBL" id="XBM95182.1"/>
    </source>
</evidence>
<keyword evidence="1" id="KW-1133">Transmembrane helix</keyword>